<dbReference type="AlphaFoldDB" id="A0A5N4E0S9"/>
<dbReference type="EMBL" id="JWIN03000006">
    <property type="protein sequence ID" value="KAB1276982.1"/>
    <property type="molecule type" value="Genomic_DNA"/>
</dbReference>
<accession>A0A5N4E0S9</accession>
<proteinExistence type="predicted"/>
<feature type="compositionally biased region" description="Polar residues" evidence="1">
    <location>
        <begin position="90"/>
        <end position="100"/>
    </location>
</feature>
<reference evidence="2 3" key="1">
    <citation type="journal article" date="2019" name="Mol. Ecol. Resour.">
        <title>Improving Illumina assemblies with Hi-C and long reads: an example with the North African dromedary.</title>
        <authorList>
            <person name="Elbers J.P."/>
            <person name="Rogers M.F."/>
            <person name="Perelman P.L."/>
            <person name="Proskuryakova A.A."/>
            <person name="Serdyukova N.A."/>
            <person name="Johnson W.E."/>
            <person name="Horin P."/>
            <person name="Corander J."/>
            <person name="Murphy D."/>
            <person name="Burger P.A."/>
        </authorList>
    </citation>
    <scope>NUCLEOTIDE SEQUENCE [LARGE SCALE GENOMIC DNA]</scope>
    <source>
        <strain evidence="2">Drom800</strain>
        <tissue evidence="2">Blood</tissue>
    </source>
</reference>
<dbReference type="Proteomes" id="UP000299084">
    <property type="component" value="Unassembled WGS sequence"/>
</dbReference>
<evidence type="ECO:0000313" key="3">
    <source>
        <dbReference type="Proteomes" id="UP000299084"/>
    </source>
</evidence>
<comment type="caution">
    <text evidence="2">The sequence shown here is derived from an EMBL/GenBank/DDBJ whole genome shotgun (WGS) entry which is preliminary data.</text>
</comment>
<evidence type="ECO:0000256" key="1">
    <source>
        <dbReference type="SAM" id="MobiDB-lite"/>
    </source>
</evidence>
<sequence>MWSKPAARTLTTVLGGWMNTAYQSRARITHWGLIKTVDYWTPPEAFGSCRAGHGLFSPKEPSNVGSVHHPIHKAVSETSTRGERGWEQAGGSTHACSLGM</sequence>
<gene>
    <name evidence="2" type="ORF">Cadr_000006173</name>
</gene>
<organism evidence="2 3">
    <name type="scientific">Camelus dromedarius</name>
    <name type="common">Dromedary</name>
    <name type="synonym">Arabian camel</name>
    <dbReference type="NCBI Taxonomy" id="9838"/>
    <lineage>
        <taxon>Eukaryota</taxon>
        <taxon>Metazoa</taxon>
        <taxon>Chordata</taxon>
        <taxon>Craniata</taxon>
        <taxon>Vertebrata</taxon>
        <taxon>Euteleostomi</taxon>
        <taxon>Mammalia</taxon>
        <taxon>Eutheria</taxon>
        <taxon>Laurasiatheria</taxon>
        <taxon>Artiodactyla</taxon>
        <taxon>Tylopoda</taxon>
        <taxon>Camelidae</taxon>
        <taxon>Camelus</taxon>
    </lineage>
</organism>
<name>A0A5N4E0S9_CAMDR</name>
<protein>
    <submittedName>
        <fullName evidence="2">Uncharacterized protein</fullName>
    </submittedName>
</protein>
<feature type="region of interest" description="Disordered" evidence="1">
    <location>
        <begin position="76"/>
        <end position="100"/>
    </location>
</feature>
<keyword evidence="3" id="KW-1185">Reference proteome</keyword>
<evidence type="ECO:0000313" key="2">
    <source>
        <dbReference type="EMBL" id="KAB1276982.1"/>
    </source>
</evidence>